<protein>
    <submittedName>
        <fullName evidence="2">Uncharacterized protein</fullName>
    </submittedName>
</protein>
<feature type="transmembrane region" description="Helical" evidence="1">
    <location>
        <begin position="35"/>
        <end position="52"/>
    </location>
</feature>
<gene>
    <name evidence="2" type="ORF">WKW82_21815</name>
</gene>
<proteinExistence type="predicted"/>
<name>A0ABU8WR42_9BURK</name>
<comment type="caution">
    <text evidence="2">The sequence shown here is derived from an EMBL/GenBank/DDBJ whole genome shotgun (WGS) entry which is preliminary data.</text>
</comment>
<reference evidence="2 3" key="1">
    <citation type="submission" date="2024-03" db="EMBL/GenBank/DDBJ databases">
        <title>Novel species of the genus Variovorax.</title>
        <authorList>
            <person name="Liu Q."/>
            <person name="Xin Y.-H."/>
        </authorList>
    </citation>
    <scope>NUCLEOTIDE SEQUENCE [LARGE SCALE GENOMIC DNA]</scope>
    <source>
        <strain evidence="2 3">KACC 18900</strain>
    </source>
</reference>
<keyword evidence="1" id="KW-0472">Membrane</keyword>
<evidence type="ECO:0000313" key="3">
    <source>
        <dbReference type="Proteomes" id="UP001385892"/>
    </source>
</evidence>
<dbReference type="Proteomes" id="UP001385892">
    <property type="component" value="Unassembled WGS sequence"/>
</dbReference>
<feature type="transmembrane region" description="Helical" evidence="1">
    <location>
        <begin position="6"/>
        <end position="23"/>
    </location>
</feature>
<organism evidence="2 3">
    <name type="scientific">Variovorax rhizosphaerae</name>
    <dbReference type="NCBI Taxonomy" id="1836200"/>
    <lineage>
        <taxon>Bacteria</taxon>
        <taxon>Pseudomonadati</taxon>
        <taxon>Pseudomonadota</taxon>
        <taxon>Betaproteobacteria</taxon>
        <taxon>Burkholderiales</taxon>
        <taxon>Comamonadaceae</taxon>
        <taxon>Variovorax</taxon>
    </lineage>
</organism>
<evidence type="ECO:0000313" key="2">
    <source>
        <dbReference type="EMBL" id="MEJ8849305.1"/>
    </source>
</evidence>
<accession>A0ABU8WR42</accession>
<evidence type="ECO:0000256" key="1">
    <source>
        <dbReference type="SAM" id="Phobius"/>
    </source>
</evidence>
<sequence length="61" mass="6600">MKTPLIFAIVAAVFLAAALWRTGRDGFKLALASRIWLLVALIFGAVSAWLWWSGGKPGLTV</sequence>
<dbReference type="RefSeq" id="WP_340344434.1">
    <property type="nucleotide sequence ID" value="NZ_JBBKZT010000010.1"/>
</dbReference>
<keyword evidence="3" id="KW-1185">Reference proteome</keyword>
<keyword evidence="1" id="KW-0812">Transmembrane</keyword>
<dbReference type="EMBL" id="JBBKZT010000010">
    <property type="protein sequence ID" value="MEJ8849305.1"/>
    <property type="molecule type" value="Genomic_DNA"/>
</dbReference>
<keyword evidence="1" id="KW-1133">Transmembrane helix</keyword>